<dbReference type="RefSeq" id="WP_184324672.1">
    <property type="nucleotide sequence ID" value="NZ_JACHLZ010000001.1"/>
</dbReference>
<evidence type="ECO:0000256" key="1">
    <source>
        <dbReference type="SAM" id="Phobius"/>
    </source>
</evidence>
<sequence>MSADESRVLYVARPAPWVRAVTLGVGVLVVLILGATSLAVLGSDPGSPLARAAALLLVLPSALAVAVLIGLGQRMRFTVTTAGVLIRTMFRTRRIPWEQIARIEVDTGWVHQGQTVAVLHDGRRIRAPITEARSAMRRGESTWDHGPDLTAPARPTRAAIDAHRRWLRGEFAGSR</sequence>
<feature type="domain" description="Low molecular weight protein antigen 6 PH" evidence="2">
    <location>
        <begin position="74"/>
        <end position="128"/>
    </location>
</feature>
<dbReference type="InterPro" id="IPR019692">
    <property type="entry name" value="CFP-6_PH"/>
</dbReference>
<keyword evidence="1" id="KW-0812">Transmembrane</keyword>
<keyword evidence="1" id="KW-0472">Membrane</keyword>
<keyword evidence="1" id="KW-1133">Transmembrane helix</keyword>
<evidence type="ECO:0000313" key="3">
    <source>
        <dbReference type="EMBL" id="MBB5831158.1"/>
    </source>
</evidence>
<keyword evidence="4" id="KW-1185">Reference proteome</keyword>
<dbReference type="AlphaFoldDB" id="A0A841ADI9"/>
<comment type="caution">
    <text evidence="3">The sequence shown here is derived from an EMBL/GenBank/DDBJ whole genome shotgun (WGS) entry which is preliminary data.</text>
</comment>
<proteinExistence type="predicted"/>
<feature type="transmembrane region" description="Helical" evidence="1">
    <location>
        <begin position="49"/>
        <end position="71"/>
    </location>
</feature>
<protein>
    <recommendedName>
        <fullName evidence="2">Low molecular weight protein antigen 6 PH domain-containing protein</fullName>
    </recommendedName>
</protein>
<dbReference type="Proteomes" id="UP000588158">
    <property type="component" value="Unassembled WGS sequence"/>
</dbReference>
<gene>
    <name evidence="3" type="ORF">HNR70_000971</name>
</gene>
<evidence type="ECO:0000313" key="4">
    <source>
        <dbReference type="Proteomes" id="UP000588158"/>
    </source>
</evidence>
<accession>A0A841ADI9</accession>
<name>A0A841ADI9_9MICO</name>
<reference evidence="3 4" key="1">
    <citation type="submission" date="2020-08" db="EMBL/GenBank/DDBJ databases">
        <title>Sequencing the genomes of 1000 actinobacteria strains.</title>
        <authorList>
            <person name="Klenk H.-P."/>
        </authorList>
    </citation>
    <scope>NUCLEOTIDE SEQUENCE [LARGE SCALE GENOMIC DNA]</scope>
    <source>
        <strain evidence="3 4">DSM 28796</strain>
    </source>
</reference>
<dbReference type="Pfam" id="PF10756">
    <property type="entry name" value="bPH_6"/>
    <property type="match status" value="1"/>
</dbReference>
<dbReference type="EMBL" id="JACHLZ010000001">
    <property type="protein sequence ID" value="MBB5831158.1"/>
    <property type="molecule type" value="Genomic_DNA"/>
</dbReference>
<evidence type="ECO:0000259" key="2">
    <source>
        <dbReference type="Pfam" id="PF10756"/>
    </source>
</evidence>
<organism evidence="3 4">
    <name type="scientific">Brachybacterium aquaticum</name>
    <dbReference type="NCBI Taxonomy" id="1432564"/>
    <lineage>
        <taxon>Bacteria</taxon>
        <taxon>Bacillati</taxon>
        <taxon>Actinomycetota</taxon>
        <taxon>Actinomycetes</taxon>
        <taxon>Micrococcales</taxon>
        <taxon>Dermabacteraceae</taxon>
        <taxon>Brachybacterium</taxon>
    </lineage>
</organism>
<feature type="transmembrane region" description="Helical" evidence="1">
    <location>
        <begin position="21"/>
        <end position="43"/>
    </location>
</feature>